<feature type="compositionally biased region" description="Polar residues" evidence="2">
    <location>
        <begin position="28"/>
        <end position="42"/>
    </location>
</feature>
<reference evidence="4" key="1">
    <citation type="submission" date="2022-08" db="EMBL/GenBank/DDBJ databases">
        <authorList>
            <consortium name="DOE Joint Genome Institute"/>
            <person name="Min B."/>
            <person name="Riley R."/>
            <person name="Sierra-Patev S."/>
            <person name="Naranjo-Ortiz M."/>
            <person name="Looney B."/>
            <person name="Konkel Z."/>
            <person name="Slot J.C."/>
            <person name="Sakamoto Y."/>
            <person name="Steenwyk J.L."/>
            <person name="Rokas A."/>
            <person name="Carro J."/>
            <person name="Camarero S."/>
            <person name="Ferreira P."/>
            <person name="Molpeceres G."/>
            <person name="Ruiz-Duenas F.J."/>
            <person name="Serrano A."/>
            <person name="Henrissat B."/>
            <person name="Drula E."/>
            <person name="Hughes K.W."/>
            <person name="Mata J.L."/>
            <person name="Ishikawa N.K."/>
            <person name="Vargas-Isla R."/>
            <person name="Ushijima S."/>
            <person name="Smith C.A."/>
            <person name="Ahrendt S."/>
            <person name="Andreopoulos W."/>
            <person name="He G."/>
            <person name="Labutti K."/>
            <person name="Lipzen A."/>
            <person name="Ng V."/>
            <person name="Sandor L."/>
            <person name="Barry K."/>
            <person name="Martinez A.T."/>
            <person name="Xiao Y."/>
            <person name="Gibbons J.G."/>
            <person name="Terashima K."/>
            <person name="Hibbett D.S."/>
            <person name="Grigoriev I.V."/>
        </authorList>
    </citation>
    <scope>NUCLEOTIDE SEQUENCE</scope>
    <source>
        <strain evidence="4">TFB7829</strain>
    </source>
</reference>
<dbReference type="SMART" id="SM00501">
    <property type="entry name" value="BRIGHT"/>
    <property type="match status" value="1"/>
</dbReference>
<feature type="region of interest" description="Disordered" evidence="2">
    <location>
        <begin position="241"/>
        <end position="344"/>
    </location>
</feature>
<feature type="coiled-coil region" evidence="1">
    <location>
        <begin position="177"/>
        <end position="204"/>
    </location>
</feature>
<feature type="compositionally biased region" description="Gly residues" evidence="2">
    <location>
        <begin position="241"/>
        <end position="252"/>
    </location>
</feature>
<feature type="region of interest" description="Disordered" evidence="2">
    <location>
        <begin position="109"/>
        <end position="144"/>
    </location>
</feature>
<dbReference type="InterPro" id="IPR001606">
    <property type="entry name" value="ARID_dom"/>
</dbReference>
<organism evidence="4 5">
    <name type="scientific">Lentinula detonsa</name>
    <dbReference type="NCBI Taxonomy" id="2804962"/>
    <lineage>
        <taxon>Eukaryota</taxon>
        <taxon>Fungi</taxon>
        <taxon>Dikarya</taxon>
        <taxon>Basidiomycota</taxon>
        <taxon>Agaricomycotina</taxon>
        <taxon>Agaricomycetes</taxon>
        <taxon>Agaricomycetidae</taxon>
        <taxon>Agaricales</taxon>
        <taxon>Marasmiineae</taxon>
        <taxon>Omphalotaceae</taxon>
        <taxon>Lentinula</taxon>
    </lineage>
</organism>
<evidence type="ECO:0000259" key="3">
    <source>
        <dbReference type="PROSITE" id="PS51011"/>
    </source>
</evidence>
<proteinExistence type="predicted"/>
<dbReference type="GO" id="GO:0003677">
    <property type="term" value="F:DNA binding"/>
    <property type="evidence" value="ECO:0007669"/>
    <property type="project" value="InterPro"/>
</dbReference>
<comment type="caution">
    <text evidence="4">The sequence shown here is derived from an EMBL/GenBank/DDBJ whole genome shotgun (WGS) entry which is preliminary data.</text>
</comment>
<feature type="compositionally biased region" description="Low complexity" evidence="2">
    <location>
        <begin position="332"/>
        <end position="344"/>
    </location>
</feature>
<dbReference type="SMART" id="SM01014">
    <property type="entry name" value="ARID"/>
    <property type="match status" value="1"/>
</dbReference>
<name>A0AA38PWF7_9AGAR</name>
<protein>
    <recommendedName>
        <fullName evidence="3">ARID domain-containing protein</fullName>
    </recommendedName>
</protein>
<feature type="compositionally biased region" description="Polar residues" evidence="2">
    <location>
        <begin position="259"/>
        <end position="279"/>
    </location>
</feature>
<feature type="compositionally biased region" description="Polar residues" evidence="2">
    <location>
        <begin position="881"/>
        <end position="892"/>
    </location>
</feature>
<feature type="region of interest" description="Disordered" evidence="2">
    <location>
        <begin position="22"/>
        <end position="42"/>
    </location>
</feature>
<dbReference type="CDD" id="cd16100">
    <property type="entry name" value="ARID"/>
    <property type="match status" value="1"/>
</dbReference>
<feature type="compositionally biased region" description="Polar residues" evidence="2">
    <location>
        <begin position="319"/>
        <end position="328"/>
    </location>
</feature>
<dbReference type="Pfam" id="PF01388">
    <property type="entry name" value="ARID"/>
    <property type="match status" value="1"/>
</dbReference>
<feature type="compositionally biased region" description="Pro residues" evidence="2">
    <location>
        <begin position="280"/>
        <end position="292"/>
    </location>
</feature>
<feature type="compositionally biased region" description="Low complexity" evidence="2">
    <location>
        <begin position="805"/>
        <end position="823"/>
    </location>
</feature>
<accession>A0AA38PWF7</accession>
<keyword evidence="1" id="KW-0175">Coiled coil</keyword>
<dbReference type="PROSITE" id="PS51011">
    <property type="entry name" value="ARID"/>
    <property type="match status" value="1"/>
</dbReference>
<feature type="compositionally biased region" description="Polar residues" evidence="2">
    <location>
        <begin position="759"/>
        <end position="775"/>
    </location>
</feature>
<dbReference type="AlphaFoldDB" id="A0AA38PWF7"/>
<dbReference type="Gene3D" id="1.10.150.60">
    <property type="entry name" value="ARID DNA-binding domain"/>
    <property type="match status" value="1"/>
</dbReference>
<feature type="domain" description="ARID" evidence="3">
    <location>
        <begin position="361"/>
        <end position="461"/>
    </location>
</feature>
<sequence length="1102" mass="119331">MTDLLRSQKLAHMQSQQQRFGLAIGSPGPSQQPSFLDQPNQTQHNIPMGFTGMGQHNPSYQSMQHRQNMLHALQGNQQHSRQLELMGLAQNQQNQNGPTNLVNRGVPMNGTPQGLNPHQSQNDMFSSPNEMRRPSPHPSMQPPSLNNQPANANGMNFRGTVNIGGRPINLGDLTERANTLRGLIQQQEMQIHQLQAQRPNINDNVFMNRMRSSQSELAVRKESLNKIVTLMNICIQQGNGGNGPMNGVGGPSQGPPPTGNSGQPWQTSPFGNAAQSQPQPTGPGPRSSPAPPHHQSGLSVNSPSNVPPRTGPTPQQQQLNPFSMNGSPLNFPINNATANGAPGPNIGPNMSAPSLNAPVPPLDKSRFETSYKQWCLTKAIVHDPRLLAFENRQIDLFLLHCLVMREGGIATVTRKELWPVIAGRLGIINFPGEPPRSGPVAAMHVQNVYKEYLAAFDTLYTASVMDSRRKASHMPGSFPPQSMPFTLEALRSLNPQQVRMIIACADKTPAELKARGMSDPMISFVENNRASLQSMSADQENFGTEIRRAQLPQGPMPGNVVHNGNIGQPFSNPGNMNQPFNRSPGDLQPPFPSGSQISRPSREQLNMAHMNIQRNKADFTSQVLPMMPSVDVSLDSRAEYNNTLEMTLRAASDLDNKLALYSVVTKSEDQTKKLSIAIVSVQHQRNLLTSPNPKFIISLETLRAYSHQFQSASRSMAGILHSLFRGEYPTGGPPTDQRPIHPGAGARVMPPGQPLLNPQHPSGPNNSNQPNTTLPSRPPIPLNSPQSTLKTKKPSGAPTPPASAPTPVANTPTPAAAAASPQTPKSPKPKAPVKKLKQRKTSTQTATSKVIATPTLEHTTIGTSSTSGLKRPREEEIEAAQPSTSGSNTLPTAANEPSPPKRAKTEWEGPVSDALQKKNQAVENIKTEEEASQFLQQMAQLIQMAGAEDQAALSSDISETLEQFLKGYDGGDSSNTFSTLGLNEAGSLDASASTSQIPSSNDLTEFFDFSLFSNEEEDESKVGTPDLVSSSSTNPSPESQADADPAHHATALLDVKQEEYDPLRLGTLKEIDGGESAYYQSTDWKWDGPMPTLDQPWAIFNS</sequence>
<dbReference type="EMBL" id="MU802030">
    <property type="protein sequence ID" value="KAJ3983208.1"/>
    <property type="molecule type" value="Genomic_DNA"/>
</dbReference>
<feature type="compositionally biased region" description="Polar residues" evidence="2">
    <location>
        <begin position="110"/>
        <end position="129"/>
    </location>
</feature>
<dbReference type="Proteomes" id="UP001163850">
    <property type="component" value="Unassembled WGS sequence"/>
</dbReference>
<dbReference type="SUPFAM" id="SSF46774">
    <property type="entry name" value="ARID-like"/>
    <property type="match status" value="1"/>
</dbReference>
<feature type="compositionally biased region" description="Low complexity" evidence="2">
    <location>
        <begin position="1029"/>
        <end position="1039"/>
    </location>
</feature>
<evidence type="ECO:0000313" key="5">
    <source>
        <dbReference type="Proteomes" id="UP001163850"/>
    </source>
</evidence>
<evidence type="ECO:0000256" key="2">
    <source>
        <dbReference type="SAM" id="MobiDB-lite"/>
    </source>
</evidence>
<evidence type="ECO:0000313" key="4">
    <source>
        <dbReference type="EMBL" id="KAJ3983208.1"/>
    </source>
</evidence>
<evidence type="ECO:0000256" key="1">
    <source>
        <dbReference type="SAM" id="Coils"/>
    </source>
</evidence>
<dbReference type="InterPro" id="IPR036431">
    <property type="entry name" value="ARID_dom_sf"/>
</dbReference>
<feature type="region of interest" description="Disordered" evidence="2">
    <location>
        <begin position="727"/>
        <end position="914"/>
    </location>
</feature>
<feature type="compositionally biased region" description="Basic residues" evidence="2">
    <location>
        <begin position="827"/>
        <end position="840"/>
    </location>
</feature>
<feature type="compositionally biased region" description="Polar residues" evidence="2">
    <location>
        <begin position="841"/>
        <end position="868"/>
    </location>
</feature>
<feature type="region of interest" description="Disordered" evidence="2">
    <location>
        <begin position="1018"/>
        <end position="1048"/>
    </location>
</feature>
<gene>
    <name evidence="4" type="ORF">F5890DRAFT_230402</name>
</gene>